<dbReference type="Gene3D" id="3.10.180.10">
    <property type="entry name" value="2,3-Dihydroxybiphenyl 1,2-Dioxygenase, domain 1"/>
    <property type="match status" value="1"/>
</dbReference>
<dbReference type="Pfam" id="PF00903">
    <property type="entry name" value="Glyoxalase"/>
    <property type="match status" value="1"/>
</dbReference>
<reference evidence="3 4" key="1">
    <citation type="submission" date="2019-11" db="EMBL/GenBank/DDBJ databases">
        <authorList>
            <person name="Zheng R.K."/>
            <person name="Sun C.M."/>
        </authorList>
    </citation>
    <scope>NUCLEOTIDE SEQUENCE [LARGE SCALE GENOMIC DNA]</scope>
    <source>
        <strain evidence="3 4">WC007</strain>
    </source>
</reference>
<accession>A0A6I6K689</accession>
<dbReference type="SUPFAM" id="SSF54593">
    <property type="entry name" value="Glyoxalase/Bleomycin resistance protein/Dihydroxybiphenyl dioxygenase"/>
    <property type="match status" value="1"/>
</dbReference>
<dbReference type="InterPro" id="IPR029068">
    <property type="entry name" value="Glyas_Bleomycin-R_OHBP_Dase"/>
</dbReference>
<dbReference type="InterPro" id="IPR037523">
    <property type="entry name" value="VOC_core"/>
</dbReference>
<evidence type="ECO:0000313" key="4">
    <source>
        <dbReference type="Proteomes" id="UP000428260"/>
    </source>
</evidence>
<dbReference type="GO" id="GO:0046491">
    <property type="term" value="P:L-methylmalonyl-CoA metabolic process"/>
    <property type="evidence" value="ECO:0007669"/>
    <property type="project" value="TreeGrafter"/>
</dbReference>
<evidence type="ECO:0000259" key="2">
    <source>
        <dbReference type="PROSITE" id="PS51819"/>
    </source>
</evidence>
<dbReference type="GO" id="GO:0046872">
    <property type="term" value="F:metal ion binding"/>
    <property type="evidence" value="ECO:0007669"/>
    <property type="project" value="UniProtKB-KW"/>
</dbReference>
<evidence type="ECO:0000256" key="1">
    <source>
        <dbReference type="ARBA" id="ARBA00022723"/>
    </source>
</evidence>
<dbReference type="PROSITE" id="PS51819">
    <property type="entry name" value="VOC"/>
    <property type="match status" value="1"/>
</dbReference>
<evidence type="ECO:0000313" key="3">
    <source>
        <dbReference type="EMBL" id="QGY48012.1"/>
    </source>
</evidence>
<dbReference type="InterPro" id="IPR051785">
    <property type="entry name" value="MMCE/EMCE_epimerase"/>
</dbReference>
<dbReference type="Proteomes" id="UP000428260">
    <property type="component" value="Chromosome"/>
</dbReference>
<name>A0A6I6K689_9BACT</name>
<proteinExistence type="predicted"/>
<feature type="domain" description="VOC" evidence="2">
    <location>
        <begin position="1"/>
        <end position="138"/>
    </location>
</feature>
<gene>
    <name evidence="3" type="ORF">GM418_01210</name>
</gene>
<sequence length="139" mass="15676">MGVVVEDLEKSIDFYTNIIGMTKTGEFSVTKEKCTELGLTDSYQLDVTILKLENSERSNEWKLMSLGTKAKHPKQKYMSDDTGMQYITVFVKHLLPVMKRVQENGIKILSGKPSTLDNGNKFILIQDPDGTFIEIIGPE</sequence>
<dbReference type="KEGG" id="mcos:GM418_01210"/>
<protein>
    <submittedName>
        <fullName evidence="3">VOC family protein</fullName>
    </submittedName>
</protein>
<keyword evidence="4" id="KW-1185">Reference proteome</keyword>
<dbReference type="EMBL" id="CP046401">
    <property type="protein sequence ID" value="QGY48012.1"/>
    <property type="molecule type" value="Genomic_DNA"/>
</dbReference>
<dbReference type="GO" id="GO:0004493">
    <property type="term" value="F:methylmalonyl-CoA epimerase activity"/>
    <property type="evidence" value="ECO:0007669"/>
    <property type="project" value="TreeGrafter"/>
</dbReference>
<dbReference type="InterPro" id="IPR004360">
    <property type="entry name" value="Glyas_Fos-R_dOase_dom"/>
</dbReference>
<organism evidence="3 4">
    <name type="scientific">Maribellus comscasis</name>
    <dbReference type="NCBI Taxonomy" id="2681766"/>
    <lineage>
        <taxon>Bacteria</taxon>
        <taxon>Pseudomonadati</taxon>
        <taxon>Bacteroidota</taxon>
        <taxon>Bacteroidia</taxon>
        <taxon>Marinilabiliales</taxon>
        <taxon>Prolixibacteraceae</taxon>
        <taxon>Maribellus</taxon>
    </lineage>
</organism>
<dbReference type="AlphaFoldDB" id="A0A6I6K689"/>
<keyword evidence="1" id="KW-0479">Metal-binding</keyword>
<dbReference type="PANTHER" id="PTHR43048">
    <property type="entry name" value="METHYLMALONYL-COA EPIMERASE"/>
    <property type="match status" value="1"/>
</dbReference>
<dbReference type="PANTHER" id="PTHR43048:SF3">
    <property type="entry name" value="METHYLMALONYL-COA EPIMERASE, MITOCHONDRIAL"/>
    <property type="match status" value="1"/>
</dbReference>